<evidence type="ECO:0000313" key="5">
    <source>
        <dbReference type="Proteomes" id="UP000238270"/>
    </source>
</evidence>
<keyword evidence="1 4" id="KW-0808">Transferase</keyword>
<dbReference type="InterPro" id="IPR016181">
    <property type="entry name" value="Acyl_CoA_acyltransferase"/>
</dbReference>
<dbReference type="Proteomes" id="UP000238270">
    <property type="component" value="Unassembled WGS sequence"/>
</dbReference>
<evidence type="ECO:0000256" key="1">
    <source>
        <dbReference type="ARBA" id="ARBA00022679"/>
    </source>
</evidence>
<dbReference type="CDD" id="cd04301">
    <property type="entry name" value="NAT_SF"/>
    <property type="match status" value="1"/>
</dbReference>
<dbReference type="InterPro" id="IPR050832">
    <property type="entry name" value="Bact_Acetyltransf"/>
</dbReference>
<dbReference type="GO" id="GO:0016747">
    <property type="term" value="F:acyltransferase activity, transferring groups other than amino-acyl groups"/>
    <property type="evidence" value="ECO:0007669"/>
    <property type="project" value="InterPro"/>
</dbReference>
<reference evidence="4 5" key="1">
    <citation type="submission" date="2016-08" db="EMBL/GenBank/DDBJ databases">
        <title>Evolution of the type three secretion system and type three effector repertoires in Xanthomonas.</title>
        <authorList>
            <person name="Merda D."/>
            <person name="Briand M."/>
            <person name="Bosis E."/>
            <person name="Rousseau C."/>
            <person name="Portier P."/>
            <person name="Jacques M.-A."/>
            <person name="Fischer-Le Saux M."/>
        </authorList>
    </citation>
    <scope>NUCLEOTIDE SEQUENCE [LARGE SCALE GENOMIC DNA]</scope>
    <source>
        <strain evidence="4 5">CFBP 3122</strain>
    </source>
</reference>
<dbReference type="Gene3D" id="3.40.630.30">
    <property type="match status" value="1"/>
</dbReference>
<dbReference type="Pfam" id="PF00583">
    <property type="entry name" value="Acetyltransf_1"/>
    <property type="match status" value="1"/>
</dbReference>
<evidence type="ECO:0000313" key="4">
    <source>
        <dbReference type="EMBL" id="PPT78233.1"/>
    </source>
</evidence>
<gene>
    <name evidence="4" type="ORF">XaplCFBP3122_02785</name>
</gene>
<dbReference type="InterPro" id="IPR000182">
    <property type="entry name" value="GNAT_dom"/>
</dbReference>
<sequence length="168" mass="17582">MNVLIREASDGDAAAIELLTMVAFMRDEQSRHDEQHVIAALRNDGALALSLVADHDGYVVGHLAVSPVSLSDDSPGWYALGPLAIGPGHQRQGLGTRLVQAALASLRERGAAGCLALGEPAFFRRLGFAVEPGLVLPGVPASELQALAFGDRLLPLADVVYHPAFGLG</sequence>
<keyword evidence="2" id="KW-0012">Acyltransferase</keyword>
<dbReference type="SUPFAM" id="SSF55729">
    <property type="entry name" value="Acyl-CoA N-acyltransferases (Nat)"/>
    <property type="match status" value="1"/>
</dbReference>
<accession>A0A2S6Z8P9</accession>
<evidence type="ECO:0000259" key="3">
    <source>
        <dbReference type="PROSITE" id="PS51186"/>
    </source>
</evidence>
<name>A0A2S6Z8P9_9XANT</name>
<organism evidence="4 5">
    <name type="scientific">Xanthomonas arboricola pv. populi</name>
    <dbReference type="NCBI Taxonomy" id="487823"/>
    <lineage>
        <taxon>Bacteria</taxon>
        <taxon>Pseudomonadati</taxon>
        <taxon>Pseudomonadota</taxon>
        <taxon>Gammaproteobacteria</taxon>
        <taxon>Lysobacterales</taxon>
        <taxon>Lysobacteraceae</taxon>
        <taxon>Xanthomonas</taxon>
    </lineage>
</organism>
<dbReference type="PANTHER" id="PTHR43877">
    <property type="entry name" value="AMINOALKYLPHOSPHONATE N-ACETYLTRANSFERASE-RELATED-RELATED"/>
    <property type="match status" value="1"/>
</dbReference>
<proteinExistence type="predicted"/>
<dbReference type="RefSeq" id="WP_104596583.1">
    <property type="nucleotide sequence ID" value="NZ_MIGV01000002.1"/>
</dbReference>
<dbReference type="AlphaFoldDB" id="A0A2S6Z8P9"/>
<dbReference type="PANTHER" id="PTHR43877:SF1">
    <property type="entry name" value="ACETYLTRANSFERASE"/>
    <property type="match status" value="1"/>
</dbReference>
<dbReference type="EMBL" id="MIGV01000002">
    <property type="protein sequence ID" value="PPT78233.1"/>
    <property type="molecule type" value="Genomic_DNA"/>
</dbReference>
<protein>
    <submittedName>
        <fullName evidence="4">GNAT family N-acetyltransferase</fullName>
    </submittedName>
</protein>
<comment type="caution">
    <text evidence="4">The sequence shown here is derived from an EMBL/GenBank/DDBJ whole genome shotgun (WGS) entry which is preliminary data.</text>
</comment>
<evidence type="ECO:0000256" key="2">
    <source>
        <dbReference type="ARBA" id="ARBA00023315"/>
    </source>
</evidence>
<feature type="domain" description="N-acetyltransferase" evidence="3">
    <location>
        <begin position="3"/>
        <end position="154"/>
    </location>
</feature>
<dbReference type="PROSITE" id="PS51186">
    <property type="entry name" value="GNAT"/>
    <property type="match status" value="1"/>
</dbReference>